<dbReference type="GeneID" id="6336160"/>
<feature type="transmembrane region" description="Helical" evidence="17">
    <location>
        <begin position="238"/>
        <end position="260"/>
    </location>
</feature>
<evidence type="ECO:0000256" key="15">
    <source>
        <dbReference type="ARBA" id="ARBA00023136"/>
    </source>
</evidence>
<dbReference type="CTD" id="4540"/>
<dbReference type="RefSeq" id="YP_001936652.1">
    <property type="nucleotide sequence ID" value="NC_010782.1"/>
</dbReference>
<reference evidence="21" key="1">
    <citation type="journal article" date="2008" name="Mol. Biol. Evol.">
        <title>Parallel evolution of truncated transfer RNA genes in arachnid mitochondrial genomes.</title>
        <authorList>
            <person name="Masta S.E."/>
            <person name="Boore J.L."/>
        </authorList>
    </citation>
    <scope>NUCLEOTIDE SEQUENCE</scope>
</reference>
<keyword evidence="9" id="KW-1278">Translocase</keyword>
<protein>
    <recommendedName>
        <fullName evidence="4 17">NADH-ubiquinone oxidoreductase chain 5</fullName>
        <ecNumber evidence="3 17">7.1.1.2</ecNumber>
    </recommendedName>
</protein>
<evidence type="ECO:0000256" key="12">
    <source>
        <dbReference type="ARBA" id="ARBA00023027"/>
    </source>
</evidence>
<evidence type="ECO:0000256" key="7">
    <source>
        <dbReference type="ARBA" id="ARBA00022692"/>
    </source>
</evidence>
<organism evidence="21">
    <name type="scientific">Uroctonus mordax</name>
    <name type="common">western forest scorpion</name>
    <dbReference type="NCBI Taxonomy" id="507508"/>
    <lineage>
        <taxon>Eukaryota</taxon>
        <taxon>Metazoa</taxon>
        <taxon>Ecdysozoa</taxon>
        <taxon>Arthropoda</taxon>
        <taxon>Chelicerata</taxon>
        <taxon>Arachnida</taxon>
        <taxon>Scorpiones</taxon>
        <taxon>Iurida</taxon>
        <taxon>Chactoidea</taxon>
        <taxon>Chactidae</taxon>
        <taxon>Uroctoninae</taxon>
        <taxon>Uroctonus</taxon>
    </lineage>
</organism>
<feature type="transmembrane region" description="Helical" evidence="17">
    <location>
        <begin position="150"/>
        <end position="170"/>
    </location>
</feature>
<keyword evidence="12 17" id="KW-0520">NAD</keyword>
<evidence type="ECO:0000256" key="9">
    <source>
        <dbReference type="ARBA" id="ARBA00022967"/>
    </source>
</evidence>
<dbReference type="InterPro" id="IPR010934">
    <property type="entry name" value="NADH_DH_su5_C"/>
</dbReference>
<dbReference type="PRINTS" id="PR01434">
    <property type="entry name" value="NADHDHGNASE5"/>
</dbReference>
<dbReference type="InterPro" id="IPR001516">
    <property type="entry name" value="Proton_antipo_N"/>
</dbReference>
<feature type="transmembrane region" description="Helical" evidence="17">
    <location>
        <begin position="483"/>
        <end position="505"/>
    </location>
</feature>
<comment type="subcellular location">
    <subcellularLocation>
        <location evidence="2">Mitochondrion inner membrane</location>
        <topology evidence="2">Multi-pass membrane protein</topology>
    </subcellularLocation>
</comment>
<feature type="domain" description="NADH dehydrogenase subunit 5 C-terminal" evidence="20">
    <location>
        <begin position="388"/>
        <end position="561"/>
    </location>
</feature>
<dbReference type="Pfam" id="PF06455">
    <property type="entry name" value="NADH5_C"/>
    <property type="match status" value="1"/>
</dbReference>
<dbReference type="EC" id="7.1.1.2" evidence="3 17"/>
<dbReference type="PANTHER" id="PTHR42829">
    <property type="entry name" value="NADH-UBIQUINONE OXIDOREDUCTASE CHAIN 5"/>
    <property type="match status" value="1"/>
</dbReference>
<keyword evidence="15 17" id="KW-0472">Membrane</keyword>
<dbReference type="GO" id="GO:0005743">
    <property type="term" value="C:mitochondrial inner membrane"/>
    <property type="evidence" value="ECO:0007669"/>
    <property type="project" value="UniProtKB-SubCell"/>
</dbReference>
<keyword evidence="13 17" id="KW-0830">Ubiquinone</keyword>
<feature type="transmembrane region" description="Helical" evidence="17">
    <location>
        <begin position="88"/>
        <end position="105"/>
    </location>
</feature>
<sequence length="562" mass="63874">MINLYKTWSKLLLLTSMILMILGMLMIKKEWALILQFNFIEIKSCKMEMFIIFDWISMIFSSAVLFISSMVIMFSEEYMEMDNFKNRFLLMVLLFVLSMFLLILSPNMMSILLGWDGLGLVSYCLVIYYQNPRSYNAGMLTVLSNRIGDVFLLMSISLLISFGTWDIIILNNSKMSWIILLLIMMAAMTKSAQIPFSAWLPAAMAAPTPVSALVHSSTLVTAGVFLLIRFHNIFNNNLISSILLISSCLTMLMAGIGATLETDMKKIIALSTLSQLGVMMMALSMNLWLLAYFHMITHAMFKALLFLCAGYIIHNTKNNQDIRKMGMLIFPSPLISSAMLTSSLALMGFPFLAGFYSKDLILEQSMKSFFFMFSMVLTLISFGMTMAYSVRMPFLSMISKSKTSKSMLMEETQKMKNSIFSLAMMAITTGAMLSWMILPSPPTITIHTFSKMMGVILISIGVIISSTLWLMNINLNSMKMLKNTFLGSMWFLPLMSTFMFTKMMMKINIIKPSEMGWNEMMGAQGIYKNIFIQSSMISKLQNNEIQLFMFSFILIIIMLLYI</sequence>
<evidence type="ECO:0000256" key="11">
    <source>
        <dbReference type="ARBA" id="ARBA00022989"/>
    </source>
</evidence>
<evidence type="ECO:0000256" key="13">
    <source>
        <dbReference type="ARBA" id="ARBA00023075"/>
    </source>
</evidence>
<keyword evidence="14 17" id="KW-0496">Mitochondrion</keyword>
<keyword evidence="10" id="KW-0249">Electron transport</keyword>
<keyword evidence="5 17" id="KW-0813">Transport</keyword>
<accession>B2CKX7</accession>
<gene>
    <name evidence="21" type="primary">ND5</name>
</gene>
<dbReference type="InterPro" id="IPR001750">
    <property type="entry name" value="ND/Mrp_TM"/>
</dbReference>
<evidence type="ECO:0000256" key="10">
    <source>
        <dbReference type="ARBA" id="ARBA00022982"/>
    </source>
</evidence>
<keyword evidence="7 17" id="KW-0812">Transmembrane</keyword>
<feature type="transmembrane region" description="Helical" evidence="17">
    <location>
        <begin position="295"/>
        <end position="313"/>
    </location>
</feature>
<dbReference type="PANTHER" id="PTHR42829:SF2">
    <property type="entry name" value="NADH-UBIQUINONE OXIDOREDUCTASE CHAIN 5"/>
    <property type="match status" value="1"/>
</dbReference>
<keyword evidence="11 17" id="KW-1133">Transmembrane helix</keyword>
<feature type="domain" description="NADH:quinone oxidoreductase/Mrp antiporter transmembrane" evidence="18">
    <location>
        <begin position="105"/>
        <end position="377"/>
    </location>
</feature>
<evidence type="ECO:0000256" key="2">
    <source>
        <dbReference type="ARBA" id="ARBA00004448"/>
    </source>
</evidence>
<dbReference type="GO" id="GO:0003954">
    <property type="term" value="F:NADH dehydrogenase activity"/>
    <property type="evidence" value="ECO:0007669"/>
    <property type="project" value="TreeGrafter"/>
</dbReference>
<dbReference type="GO" id="GO:0015990">
    <property type="term" value="P:electron transport coupled proton transport"/>
    <property type="evidence" value="ECO:0007669"/>
    <property type="project" value="TreeGrafter"/>
</dbReference>
<dbReference type="InterPro" id="IPR003945">
    <property type="entry name" value="NU5C-like"/>
</dbReference>
<feature type="domain" description="NADH-Ubiquinone oxidoreductase (complex I) chain 5 N-terminal" evidence="19">
    <location>
        <begin position="40"/>
        <end position="88"/>
    </location>
</feature>
<evidence type="ECO:0000256" key="8">
    <source>
        <dbReference type="ARBA" id="ARBA00022792"/>
    </source>
</evidence>
<evidence type="ECO:0000259" key="20">
    <source>
        <dbReference type="Pfam" id="PF06455"/>
    </source>
</evidence>
<evidence type="ECO:0000313" key="21">
    <source>
        <dbReference type="EMBL" id="ACA62676.1"/>
    </source>
</evidence>
<feature type="transmembrane region" description="Helical" evidence="17">
    <location>
        <begin position="47"/>
        <end position="67"/>
    </location>
</feature>
<dbReference type="GO" id="GO:0042773">
    <property type="term" value="P:ATP synthesis coupled electron transport"/>
    <property type="evidence" value="ECO:0007669"/>
    <property type="project" value="InterPro"/>
</dbReference>
<evidence type="ECO:0000256" key="1">
    <source>
        <dbReference type="ARBA" id="ARBA00003257"/>
    </source>
</evidence>
<name>B2CKX7_9SCOR</name>
<feature type="transmembrane region" description="Helical" evidence="17">
    <location>
        <begin position="545"/>
        <end position="561"/>
    </location>
</feature>
<evidence type="ECO:0000256" key="16">
    <source>
        <dbReference type="ARBA" id="ARBA00049551"/>
    </source>
</evidence>
<feature type="transmembrane region" description="Helical" evidence="17">
    <location>
        <begin position="369"/>
        <end position="398"/>
    </location>
</feature>
<feature type="transmembrane region" description="Helical" evidence="17">
    <location>
        <begin position="419"/>
        <end position="438"/>
    </location>
</feature>
<evidence type="ECO:0000256" key="3">
    <source>
        <dbReference type="ARBA" id="ARBA00012944"/>
    </source>
</evidence>
<keyword evidence="8" id="KW-0999">Mitochondrion inner membrane</keyword>
<comment type="similarity">
    <text evidence="17">Belongs to the complex I subunit 5 family.</text>
</comment>
<feature type="transmembrane region" description="Helical" evidence="17">
    <location>
        <begin position="111"/>
        <end position="129"/>
    </location>
</feature>
<evidence type="ECO:0000256" key="6">
    <source>
        <dbReference type="ARBA" id="ARBA00022660"/>
    </source>
</evidence>
<dbReference type="EMBL" id="EU523756">
    <property type="protein sequence ID" value="ACA62676.1"/>
    <property type="molecule type" value="Genomic_DNA"/>
</dbReference>
<comment type="catalytic activity">
    <reaction evidence="16 17">
        <text>a ubiquinone + NADH + 5 H(+)(in) = a ubiquinol + NAD(+) + 4 H(+)(out)</text>
        <dbReference type="Rhea" id="RHEA:29091"/>
        <dbReference type="Rhea" id="RHEA-COMP:9565"/>
        <dbReference type="Rhea" id="RHEA-COMP:9566"/>
        <dbReference type="ChEBI" id="CHEBI:15378"/>
        <dbReference type="ChEBI" id="CHEBI:16389"/>
        <dbReference type="ChEBI" id="CHEBI:17976"/>
        <dbReference type="ChEBI" id="CHEBI:57540"/>
        <dbReference type="ChEBI" id="CHEBI:57945"/>
        <dbReference type="EC" id="7.1.1.2"/>
    </reaction>
</comment>
<comment type="function">
    <text evidence="17">Core subunit of the mitochondrial membrane respiratory chain NADH dehydrogenase (Complex I) which catalyzes electron transfer from NADH through the respiratory chain, using ubiquinone as an electron acceptor. Essential for the catalytic activity and assembly of complex I.</text>
</comment>
<keyword evidence="6" id="KW-0679">Respiratory chain</keyword>
<evidence type="ECO:0000259" key="18">
    <source>
        <dbReference type="Pfam" id="PF00361"/>
    </source>
</evidence>
<feature type="transmembrane region" description="Helical" evidence="17">
    <location>
        <begin position="450"/>
        <end position="471"/>
    </location>
</feature>
<geneLocation type="mitochondrion" evidence="21"/>
<evidence type="ECO:0000256" key="17">
    <source>
        <dbReference type="RuleBase" id="RU003404"/>
    </source>
</evidence>
<dbReference type="AlphaFoldDB" id="B2CKX7"/>
<feature type="transmembrane region" description="Helical" evidence="17">
    <location>
        <begin position="212"/>
        <end position="232"/>
    </location>
</feature>
<evidence type="ECO:0000256" key="4">
    <source>
        <dbReference type="ARBA" id="ARBA00021096"/>
    </source>
</evidence>
<evidence type="ECO:0000259" key="19">
    <source>
        <dbReference type="Pfam" id="PF00662"/>
    </source>
</evidence>
<dbReference type="GO" id="GO:0008137">
    <property type="term" value="F:NADH dehydrogenase (ubiquinone) activity"/>
    <property type="evidence" value="ECO:0007669"/>
    <property type="project" value="UniProtKB-EC"/>
</dbReference>
<comment type="function">
    <text evidence="1">Core subunit of the mitochondrial membrane respiratory chain NADH dehydrogenase (Complex I) that is believed to belong to the minimal assembly required for catalysis. Complex I functions in the transfer of electrons from NADH to the respiratory chain. The immediate electron acceptor for the enzyme is believed to be ubiquinone.</text>
</comment>
<feature type="transmembrane region" description="Helical" evidence="17">
    <location>
        <begin position="334"/>
        <end position="357"/>
    </location>
</feature>
<evidence type="ECO:0000256" key="14">
    <source>
        <dbReference type="ARBA" id="ARBA00023128"/>
    </source>
</evidence>
<feature type="transmembrane region" description="Helical" evidence="17">
    <location>
        <begin position="7"/>
        <end position="27"/>
    </location>
</feature>
<evidence type="ECO:0000256" key="5">
    <source>
        <dbReference type="ARBA" id="ARBA00022448"/>
    </source>
</evidence>
<proteinExistence type="inferred from homology"/>
<dbReference type="Pfam" id="PF00662">
    <property type="entry name" value="Proton_antipo_N"/>
    <property type="match status" value="1"/>
</dbReference>
<feature type="transmembrane region" description="Helical" evidence="17">
    <location>
        <begin position="176"/>
        <end position="200"/>
    </location>
</feature>
<dbReference type="Pfam" id="PF00361">
    <property type="entry name" value="Proton_antipo_M"/>
    <property type="match status" value="1"/>
</dbReference>